<sequence>PNALETYRSTSGCGKRKTRIWFTARLNIFDPFALYVGVSCDAEKLSRIVERRNSLSSWSLRTFTGLAFTEDSTFVLYEDHKIGKSTKPLPFLSRRVYRCGWGERAGQPYMPEIDIFPGAVLFVLYPYVECAPVPLRRFLEYTDGLIRLHILSVDRATRQRALEEEFERQDLPRDLWYSVMAKLHVARLPIRPAVHLHLLKSQAFWRRELRQRRRPIEAFVQLYDYYRNKMARVLKQRNISDEADEMHVQLCRQLLVDGLHWFRLSQVTEESVNFIWQALDSMAGFDGPPHFVEFMRLVFGDMTDCQRALVIKAFTKMDPAMTGHINPNELRRFYTVPGWAVKEFGHSIIPTAGEFQELLRIITGSSECPVEFSEFEVLYHGLTIALGSSPVDCTTDESQWTRLAVDWHSYQPDRHDQFERILRDQWSM</sequence>
<comment type="caution">
    <text evidence="2">The sequence shown here is derived from an EMBL/GenBank/DDBJ whole genome shotgun (WGS) entry which is preliminary data.</text>
</comment>
<proteinExistence type="predicted"/>
<accession>A0A8E0S3E8</accession>
<dbReference type="SUPFAM" id="SSF47473">
    <property type="entry name" value="EF-hand"/>
    <property type="match status" value="1"/>
</dbReference>
<dbReference type="OrthoDB" id="6265397at2759"/>
<dbReference type="Pfam" id="PF25348">
    <property type="entry name" value="PH_CAYP2"/>
    <property type="match status" value="1"/>
</dbReference>
<gene>
    <name evidence="2" type="ORF">FBUS_07689</name>
</gene>
<protein>
    <submittedName>
        <fullName evidence="2">Calcyphosin-2</fullName>
    </submittedName>
</protein>
<dbReference type="InterPro" id="IPR057461">
    <property type="entry name" value="CAYP2_PH"/>
</dbReference>
<feature type="non-terminal residue" evidence="2">
    <location>
        <position position="1"/>
    </location>
</feature>
<dbReference type="AlphaFoldDB" id="A0A8E0S3E8"/>
<evidence type="ECO:0000313" key="2">
    <source>
        <dbReference type="EMBL" id="KAA0200609.1"/>
    </source>
</evidence>
<name>A0A8E0S3E8_9TREM</name>
<keyword evidence="3" id="KW-1185">Reference proteome</keyword>
<evidence type="ECO:0000259" key="1">
    <source>
        <dbReference type="Pfam" id="PF25348"/>
    </source>
</evidence>
<organism evidence="2 3">
    <name type="scientific">Fasciolopsis buskii</name>
    <dbReference type="NCBI Taxonomy" id="27845"/>
    <lineage>
        <taxon>Eukaryota</taxon>
        <taxon>Metazoa</taxon>
        <taxon>Spiralia</taxon>
        <taxon>Lophotrochozoa</taxon>
        <taxon>Platyhelminthes</taxon>
        <taxon>Trematoda</taxon>
        <taxon>Digenea</taxon>
        <taxon>Plagiorchiida</taxon>
        <taxon>Echinostomata</taxon>
        <taxon>Echinostomatoidea</taxon>
        <taxon>Fasciolidae</taxon>
        <taxon>Fasciolopsis</taxon>
    </lineage>
</organism>
<dbReference type="InterPro" id="IPR011992">
    <property type="entry name" value="EF-hand-dom_pair"/>
</dbReference>
<dbReference type="Proteomes" id="UP000728185">
    <property type="component" value="Unassembled WGS sequence"/>
</dbReference>
<dbReference type="EMBL" id="LUCM01000386">
    <property type="protein sequence ID" value="KAA0200609.1"/>
    <property type="molecule type" value="Genomic_DNA"/>
</dbReference>
<feature type="domain" description="Calcyphosin-2 PH" evidence="1">
    <location>
        <begin position="17"/>
        <end position="188"/>
    </location>
</feature>
<reference evidence="2" key="1">
    <citation type="submission" date="2019-05" db="EMBL/GenBank/DDBJ databases">
        <title>Annotation for the trematode Fasciolopsis buski.</title>
        <authorList>
            <person name="Choi Y.-J."/>
        </authorList>
    </citation>
    <scope>NUCLEOTIDE SEQUENCE</scope>
    <source>
        <strain evidence="2">HT</strain>
        <tissue evidence="2">Whole worm</tissue>
    </source>
</reference>
<evidence type="ECO:0000313" key="3">
    <source>
        <dbReference type="Proteomes" id="UP000728185"/>
    </source>
</evidence>